<organism evidence="2 3">
    <name type="scientific">Phoxinus phoxinus</name>
    <name type="common">Eurasian minnow</name>
    <dbReference type="NCBI Taxonomy" id="58324"/>
    <lineage>
        <taxon>Eukaryota</taxon>
        <taxon>Metazoa</taxon>
        <taxon>Chordata</taxon>
        <taxon>Craniata</taxon>
        <taxon>Vertebrata</taxon>
        <taxon>Euteleostomi</taxon>
        <taxon>Actinopterygii</taxon>
        <taxon>Neopterygii</taxon>
        <taxon>Teleostei</taxon>
        <taxon>Ostariophysi</taxon>
        <taxon>Cypriniformes</taxon>
        <taxon>Leuciscidae</taxon>
        <taxon>Phoxininae</taxon>
        <taxon>Phoxinus</taxon>
    </lineage>
</organism>
<comment type="caution">
    <text evidence="2">The sequence shown here is derived from an EMBL/GenBank/DDBJ whole genome shotgun (WGS) entry which is preliminary data.</text>
</comment>
<dbReference type="PANTHER" id="PTHR31751">
    <property type="entry name" value="SI:CH211-108C17.2-RELATED-RELATED"/>
    <property type="match status" value="1"/>
</dbReference>
<dbReference type="AlphaFoldDB" id="A0AAN9D2S7"/>
<feature type="region of interest" description="Disordered" evidence="1">
    <location>
        <begin position="173"/>
        <end position="202"/>
    </location>
</feature>
<evidence type="ECO:0000256" key="1">
    <source>
        <dbReference type="SAM" id="MobiDB-lite"/>
    </source>
</evidence>
<evidence type="ECO:0000313" key="2">
    <source>
        <dbReference type="EMBL" id="KAK7157277.1"/>
    </source>
</evidence>
<gene>
    <name evidence="2" type="ORF">R3I93_008682</name>
</gene>
<dbReference type="EMBL" id="JAYKXH010000009">
    <property type="protein sequence ID" value="KAK7157277.1"/>
    <property type="molecule type" value="Genomic_DNA"/>
</dbReference>
<keyword evidence="3" id="KW-1185">Reference proteome</keyword>
<proteinExistence type="predicted"/>
<name>A0AAN9D2S7_9TELE</name>
<evidence type="ECO:0000313" key="3">
    <source>
        <dbReference type="Proteomes" id="UP001364617"/>
    </source>
</evidence>
<accession>A0AAN9D2S7</accession>
<dbReference type="PANTHER" id="PTHR31751:SF7">
    <property type="entry name" value="THAP-TYPE DOMAIN-CONTAINING PROTEIN"/>
    <property type="match status" value="1"/>
</dbReference>
<dbReference type="Proteomes" id="UP001364617">
    <property type="component" value="Unassembled WGS sequence"/>
</dbReference>
<sequence>HADTEEQFKMMWVGVLHHVCNEHSWATSCCEHEPLDEDSQNKPWIVQGSAAHKALTAVVLEKRWLTLVNKFLNFRTTSDLESFQNHILMYAAKRMAYSPFVYKTRTLLAAIDYNKHNQRHPARNRDGHKIYRRKYNKKSKSWSVYTMKEKKQYTYIPEIQRAILARRLRSGSGLPRKQTLRPDDPRRLGVLAPEQPPPTSELVAIHVTRGDSGPRELEDH</sequence>
<feature type="non-terminal residue" evidence="2">
    <location>
        <position position="1"/>
    </location>
</feature>
<reference evidence="2 3" key="1">
    <citation type="submission" date="2024-02" db="EMBL/GenBank/DDBJ databases">
        <title>Chromosome-level genome assembly of the Eurasian Minnow (Phoxinus phoxinus).</title>
        <authorList>
            <person name="Oriowo T.O."/>
            <person name="Martin S."/>
            <person name="Stange M."/>
            <person name="Chrysostomakis Y."/>
            <person name="Brown T."/>
            <person name="Winkler S."/>
            <person name="Kukowka S."/>
            <person name="Myers E.W."/>
            <person name="Bohne A."/>
        </authorList>
    </citation>
    <scope>NUCLEOTIDE SEQUENCE [LARGE SCALE GENOMIC DNA]</scope>
    <source>
        <strain evidence="2">ZFMK-TIS-60720</strain>
        <tissue evidence="2">Whole Organism</tissue>
    </source>
</reference>
<protein>
    <submittedName>
        <fullName evidence="2">Uncharacterized protein</fullName>
    </submittedName>
</protein>